<protein>
    <submittedName>
        <fullName evidence="1">Uncharacterized protein</fullName>
    </submittedName>
</protein>
<dbReference type="Proteomes" id="UP000249829">
    <property type="component" value="Unassembled WGS sequence"/>
</dbReference>
<name>A0A2V5HN81_ASPV1</name>
<organism evidence="1 2">
    <name type="scientific">Aspergillus violaceofuscus (strain CBS 115571)</name>
    <dbReference type="NCBI Taxonomy" id="1450538"/>
    <lineage>
        <taxon>Eukaryota</taxon>
        <taxon>Fungi</taxon>
        <taxon>Dikarya</taxon>
        <taxon>Ascomycota</taxon>
        <taxon>Pezizomycotina</taxon>
        <taxon>Eurotiomycetes</taxon>
        <taxon>Eurotiomycetidae</taxon>
        <taxon>Eurotiales</taxon>
        <taxon>Aspergillaceae</taxon>
        <taxon>Aspergillus</taxon>
    </lineage>
</organism>
<dbReference type="EMBL" id="KZ825105">
    <property type="protein sequence ID" value="PYI23554.1"/>
    <property type="molecule type" value="Genomic_DNA"/>
</dbReference>
<keyword evidence="2" id="KW-1185">Reference proteome</keyword>
<gene>
    <name evidence="1" type="ORF">BO99DRAFT_462214</name>
</gene>
<dbReference type="AlphaFoldDB" id="A0A2V5HN81"/>
<evidence type="ECO:0000313" key="2">
    <source>
        <dbReference type="Proteomes" id="UP000249829"/>
    </source>
</evidence>
<sequence length="159" mass="17005">LDNINRSRHPLLQSTHQHRSQLSLSSPIQSLTTLNFPPNQPPNILKMLTKTLTTALLAATGALASSQYVTVNLWTGDDCTGTFHQETIAYDTGNGNQVYQYGYTWASGSIAGGASACGVAFCQYGSSCYNNPDVSAGWSPNCYTGGPTMAFDKILVNTC</sequence>
<accession>A0A2V5HN81</accession>
<evidence type="ECO:0000313" key="1">
    <source>
        <dbReference type="EMBL" id="PYI23554.1"/>
    </source>
</evidence>
<dbReference type="OMA" id="PPNILKM"/>
<proteinExistence type="predicted"/>
<feature type="non-terminal residue" evidence="1">
    <location>
        <position position="1"/>
    </location>
</feature>
<reference evidence="1 2" key="1">
    <citation type="submission" date="2018-02" db="EMBL/GenBank/DDBJ databases">
        <title>The genomes of Aspergillus section Nigri reveals drivers in fungal speciation.</title>
        <authorList>
            <consortium name="DOE Joint Genome Institute"/>
            <person name="Vesth T.C."/>
            <person name="Nybo J."/>
            <person name="Theobald S."/>
            <person name="Brandl J."/>
            <person name="Frisvad J.C."/>
            <person name="Nielsen K.F."/>
            <person name="Lyhne E.K."/>
            <person name="Kogle M.E."/>
            <person name="Kuo A."/>
            <person name="Riley R."/>
            <person name="Clum A."/>
            <person name="Nolan M."/>
            <person name="Lipzen A."/>
            <person name="Salamov A."/>
            <person name="Henrissat B."/>
            <person name="Wiebenga A."/>
            <person name="De vries R.P."/>
            <person name="Grigoriev I.V."/>
            <person name="Mortensen U.H."/>
            <person name="Andersen M.R."/>
            <person name="Baker S.E."/>
        </authorList>
    </citation>
    <scope>NUCLEOTIDE SEQUENCE [LARGE SCALE GENOMIC DNA]</scope>
    <source>
        <strain evidence="1 2">CBS 115571</strain>
    </source>
</reference>